<comment type="function">
    <text evidence="6">Ligates lysine onto the cytidine present at position 34 of the AUA codon-specific tRNA(Ile) that contains the anticodon CAU, in an ATP-dependent manner. Cytidine is converted to lysidine, thus changing the amino acid specificity of the tRNA from methionine to isoleucine.</text>
</comment>
<dbReference type="PANTHER" id="PTHR43033:SF1">
    <property type="entry name" value="TRNA(ILE)-LYSIDINE SYNTHASE-RELATED"/>
    <property type="match status" value="1"/>
</dbReference>
<proteinExistence type="inferred from homology"/>
<keyword evidence="2 6" id="KW-0819">tRNA processing</keyword>
<evidence type="ECO:0000256" key="5">
    <source>
        <dbReference type="ARBA" id="ARBA00048539"/>
    </source>
</evidence>
<dbReference type="Gene3D" id="3.40.50.620">
    <property type="entry name" value="HUPs"/>
    <property type="match status" value="1"/>
</dbReference>
<evidence type="ECO:0000256" key="2">
    <source>
        <dbReference type="ARBA" id="ARBA00022694"/>
    </source>
</evidence>
<dbReference type="PANTHER" id="PTHR43033">
    <property type="entry name" value="TRNA(ILE)-LYSIDINE SYNTHASE-RELATED"/>
    <property type="match status" value="1"/>
</dbReference>
<dbReference type="CDD" id="cd01992">
    <property type="entry name" value="TilS_N"/>
    <property type="match status" value="1"/>
</dbReference>
<dbReference type="GO" id="GO:0032267">
    <property type="term" value="F:tRNA(Ile)-lysidine synthase activity"/>
    <property type="evidence" value="ECO:0007669"/>
    <property type="project" value="UniProtKB-EC"/>
</dbReference>
<evidence type="ECO:0000256" key="4">
    <source>
        <dbReference type="ARBA" id="ARBA00022840"/>
    </source>
</evidence>
<dbReference type="GO" id="GO:0005524">
    <property type="term" value="F:ATP binding"/>
    <property type="evidence" value="ECO:0007669"/>
    <property type="project" value="UniProtKB-KW"/>
</dbReference>
<dbReference type="NCBIfam" id="TIGR02432">
    <property type="entry name" value="lysidine_TilS_N"/>
    <property type="match status" value="1"/>
</dbReference>
<evidence type="ECO:0000256" key="3">
    <source>
        <dbReference type="ARBA" id="ARBA00022741"/>
    </source>
</evidence>
<organism evidence="8">
    <name type="scientific">Cryptopleura ramosa</name>
    <dbReference type="NCBI Taxonomy" id="131094"/>
    <lineage>
        <taxon>Eukaryota</taxon>
        <taxon>Rhodophyta</taxon>
        <taxon>Florideophyceae</taxon>
        <taxon>Rhodymeniophycidae</taxon>
        <taxon>Ceramiales</taxon>
        <taxon>Delesseriaceae</taxon>
        <taxon>Cryptopleura</taxon>
    </lineage>
</organism>
<feature type="domain" description="tRNA(Ile)-lysidine/2-thiocytidine synthase N-terminal" evidence="7">
    <location>
        <begin position="17"/>
        <end position="194"/>
    </location>
</feature>
<reference evidence="8" key="1">
    <citation type="journal article" date="2019" name="Mol. Phylogenet. Evol.">
        <title>Morphological evolution and classification of the red algal order Ceramiales inferred using plastid phylogenomics.</title>
        <authorList>
            <person name="Diaz-Tapia P."/>
            <person name="Pasella M.M."/>
            <person name="Verbruggen H."/>
            <person name="Maggs C.A."/>
        </authorList>
    </citation>
    <scope>NUCLEOTIDE SEQUENCE</scope>
    <source>
        <strain evidence="8">PD2928_3</strain>
    </source>
</reference>
<dbReference type="InterPro" id="IPR011063">
    <property type="entry name" value="TilS/TtcA_N"/>
</dbReference>
<keyword evidence="4" id="KW-0067">ATP-binding</keyword>
<keyword evidence="8" id="KW-0934">Plastid</keyword>
<comment type="caution">
    <text evidence="6">Lacks conserved residue(s) required for the propagation of feature annotation.</text>
</comment>
<dbReference type="Pfam" id="PF01171">
    <property type="entry name" value="ATP_bind_3"/>
    <property type="match status" value="1"/>
</dbReference>
<dbReference type="EC" id="6.3.4.19" evidence="6"/>
<sequence length="315" mass="38838">MNQKLENIIRRYEISTILIAISCGQDSIYLIQLMKKIKQKFYLNKIEYIYIDHQWKLDSLKQIEHIINYLKFFQEQLSIYQIKNITLSENTSRLYRYHTILNHAIANKYQAVITGHTKTDKLETFLLNLIRGTSIEGITSLNIHKKIHDKLHFIRPLIHKNRSYINWYCRQFCLPIWSDITNYNYNIKRNRIRYELIPYIKKYFNVNIEKNCNTFLNHCFYDNEYIKQNIIKLYTYIHHKKYIAINIVYLKKQHQGVQSRIFQLFFYHNFQISLPQNIRLKLTKILSKKYFNQTIKWRYFEFKIQYVWLYIILRR</sequence>
<dbReference type="HAMAP" id="MF_01161">
    <property type="entry name" value="tRNA_Ile_lys_synt"/>
    <property type="match status" value="1"/>
</dbReference>
<evidence type="ECO:0000256" key="1">
    <source>
        <dbReference type="ARBA" id="ARBA00022598"/>
    </source>
</evidence>
<reference evidence="8" key="2">
    <citation type="submission" date="2019-04" db="EMBL/GenBank/DDBJ databases">
        <authorList>
            <person name="Pasella M."/>
        </authorList>
    </citation>
    <scope>NUCLEOTIDE SEQUENCE</scope>
    <source>
        <strain evidence="8">PD2928_3</strain>
    </source>
</reference>
<dbReference type="InterPro" id="IPR012094">
    <property type="entry name" value="tRNA_Ile_lys_synt"/>
</dbReference>
<evidence type="ECO:0000313" key="8">
    <source>
        <dbReference type="EMBL" id="QCI05601.1"/>
    </source>
</evidence>
<comment type="catalytic activity">
    <reaction evidence="5 6">
        <text>cytidine(34) in tRNA(Ile2) + L-lysine + ATP = lysidine(34) in tRNA(Ile2) + AMP + diphosphate + H(+)</text>
        <dbReference type="Rhea" id="RHEA:43744"/>
        <dbReference type="Rhea" id="RHEA-COMP:10625"/>
        <dbReference type="Rhea" id="RHEA-COMP:10670"/>
        <dbReference type="ChEBI" id="CHEBI:15378"/>
        <dbReference type="ChEBI" id="CHEBI:30616"/>
        <dbReference type="ChEBI" id="CHEBI:32551"/>
        <dbReference type="ChEBI" id="CHEBI:33019"/>
        <dbReference type="ChEBI" id="CHEBI:82748"/>
        <dbReference type="ChEBI" id="CHEBI:83665"/>
        <dbReference type="ChEBI" id="CHEBI:456215"/>
        <dbReference type="EC" id="6.3.4.19"/>
    </reaction>
</comment>
<evidence type="ECO:0000256" key="6">
    <source>
        <dbReference type="HAMAP-Rule" id="MF_01161"/>
    </source>
</evidence>
<protein>
    <recommendedName>
        <fullName evidence="6">tRNA(Ile)-lysidine synthase</fullName>
        <ecNumber evidence="6">6.3.4.19</ecNumber>
    </recommendedName>
    <alternativeName>
        <fullName evidence="6">tRNA(Ile)-2-lysyl-cytidine synthase</fullName>
    </alternativeName>
    <alternativeName>
        <fullName evidence="6">tRNA(Ile)-lysidine synthetase</fullName>
    </alternativeName>
</protein>
<dbReference type="SUPFAM" id="SSF52402">
    <property type="entry name" value="Adenine nucleotide alpha hydrolases-like"/>
    <property type="match status" value="1"/>
</dbReference>
<accession>A0A4D6WS77</accession>
<evidence type="ECO:0000259" key="7">
    <source>
        <dbReference type="Pfam" id="PF01171"/>
    </source>
</evidence>
<name>A0A4D6WS77_9FLOR</name>
<gene>
    <name evidence="6 8" type="primary">tilS</name>
</gene>
<keyword evidence="3" id="KW-0547">Nucleotide-binding</keyword>
<dbReference type="AlphaFoldDB" id="A0A4D6WS77"/>
<geneLocation type="plastid" evidence="8"/>
<dbReference type="GO" id="GO:0006400">
    <property type="term" value="P:tRNA modification"/>
    <property type="evidence" value="ECO:0007669"/>
    <property type="project" value="UniProtKB-UniRule"/>
</dbReference>
<keyword evidence="1 6" id="KW-0436">Ligase</keyword>
<dbReference type="EMBL" id="MK814635">
    <property type="protein sequence ID" value="QCI05601.1"/>
    <property type="molecule type" value="Genomic_DNA"/>
</dbReference>
<comment type="similarity">
    <text evidence="6">Belongs to the tRNA(Ile)-lysidine synthase family.</text>
</comment>
<dbReference type="InterPro" id="IPR012795">
    <property type="entry name" value="tRNA_Ile_lys_synt_N"/>
</dbReference>
<dbReference type="InterPro" id="IPR014729">
    <property type="entry name" value="Rossmann-like_a/b/a_fold"/>
</dbReference>